<gene>
    <name evidence="3" type="ORF">CMV_018523</name>
</gene>
<dbReference type="Pfam" id="PF00400">
    <property type="entry name" value="WD40"/>
    <property type="match status" value="5"/>
</dbReference>
<protein>
    <recommendedName>
        <fullName evidence="5">Mitogen-activated protein kinase-binding protein 1</fullName>
    </recommendedName>
</protein>
<evidence type="ECO:0000256" key="2">
    <source>
        <dbReference type="SAM" id="MobiDB-lite"/>
    </source>
</evidence>
<evidence type="ECO:0000256" key="1">
    <source>
        <dbReference type="PROSITE-ProRule" id="PRU00221"/>
    </source>
</evidence>
<dbReference type="InterPro" id="IPR036322">
    <property type="entry name" value="WD40_repeat_dom_sf"/>
</dbReference>
<organism evidence="3 4">
    <name type="scientific">Castanea mollissima</name>
    <name type="common">Chinese chestnut</name>
    <dbReference type="NCBI Taxonomy" id="60419"/>
    <lineage>
        <taxon>Eukaryota</taxon>
        <taxon>Viridiplantae</taxon>
        <taxon>Streptophyta</taxon>
        <taxon>Embryophyta</taxon>
        <taxon>Tracheophyta</taxon>
        <taxon>Spermatophyta</taxon>
        <taxon>Magnoliopsida</taxon>
        <taxon>eudicotyledons</taxon>
        <taxon>Gunneridae</taxon>
        <taxon>Pentapetalae</taxon>
        <taxon>rosids</taxon>
        <taxon>fabids</taxon>
        <taxon>Fagales</taxon>
        <taxon>Fagaceae</taxon>
        <taxon>Castanea</taxon>
    </lineage>
</organism>
<keyword evidence="4" id="KW-1185">Reference proteome</keyword>
<proteinExistence type="predicted"/>
<feature type="compositionally biased region" description="Polar residues" evidence="2">
    <location>
        <begin position="862"/>
        <end position="873"/>
    </location>
</feature>
<dbReference type="Proteomes" id="UP000737018">
    <property type="component" value="Unassembled WGS sequence"/>
</dbReference>
<comment type="caution">
    <text evidence="3">The sequence shown here is derived from an EMBL/GenBank/DDBJ whole genome shotgun (WGS) entry which is preliminary data.</text>
</comment>
<feature type="repeat" description="WD" evidence="1">
    <location>
        <begin position="410"/>
        <end position="424"/>
    </location>
</feature>
<feature type="repeat" description="WD" evidence="1">
    <location>
        <begin position="695"/>
        <end position="728"/>
    </location>
</feature>
<dbReference type="PANTHER" id="PTHR45589:SF1">
    <property type="entry name" value="WD REPEAT DOMAIN 62, ISOFORM G"/>
    <property type="match status" value="1"/>
</dbReference>
<dbReference type="Gene3D" id="2.130.10.10">
    <property type="entry name" value="YVTN repeat-like/Quinoprotein amine dehydrogenase"/>
    <property type="match status" value="3"/>
</dbReference>
<feature type="compositionally biased region" description="Low complexity" evidence="2">
    <location>
        <begin position="874"/>
        <end position="890"/>
    </location>
</feature>
<dbReference type="InterPro" id="IPR052779">
    <property type="entry name" value="WDR62"/>
</dbReference>
<dbReference type="PANTHER" id="PTHR45589">
    <property type="entry name" value="WD REPEAT DOMAIN 62, ISOFORM G"/>
    <property type="match status" value="1"/>
</dbReference>
<sequence>MKPIRKLKKPDSSSSKLVLEEIIGLTTKNGNGLASNISTARCAYVAGCVVVVYNVDSATQSHLIVSHRVPKPLCCVAMSKDGRFVAAGESGPQPAVLVWDCATLALVSELKGHLYGVACIAFSPDGKHLVSVGGYIYLWDWRSGMLVTKLKASSSCTAVSSVNFSSDAKLIVTAGKKHLKFWTVGSSPRSLLNAGTGSMALHGKPVDLGPQKGSSFVSVASQMGSDSSYVNSEQTGNLFPIYALTDTGVLCLIHSGLSVRKSVDLKVGKGFALSASNMLVACACSNGIVQLFASDTLTYAGSVIYSKAKKGHGESDIVCNTKAAEKVDQVSPSLPDAIACQFSTSEKLVVIYEDRCLYIWDIHDVNQATRCCVLVSHSACIWDIKSLCCENMHDPSLACVARGCSGGVSFATCSADGTIRLWDLALQPDLSEDDTNLHSLNTKTTGATHLVSAGIFERDTVEVGVSTQGFRSLAVSSDGKYLSAGDCEGNLHIYNLKTSDYSCFQGAHDAEILSLSFSLSSKKEANSEEAADSQYFLASGGRDRMIHLYDVNRNFDLIESIDDHSAAVTSVKIVCNGCKLLSCSADRSLVFRDVATTGSGHKISRRHHQMASNGTVYDMAVDAMMEMVVTVGQDKKINIFDIAAGKLIKSYRPDRDFGDPIKVTMDPSCSYLVCSYSNKSISVYDFISGENVTQAMGHGEVITGVIFLPDCKHIISVGGDGCIFVWKVPASLSSRMLQRMHENLGPLSLSSLAQPAAFSQLLFFEEEDQQCGISCEDALLPGNSNQVGRKRRYQHGEPREASAFKFSVSRLPRWAQDKVTSSDIVPLNPNFTLFQQVDQKHSSPVGDSHRYASVFPEVKISTNHDTGGNESCISSLSKSSPNTSNSKSSPMPQETLSSFATDKRWLSIYTVCMDLLTSPEMQTLVDKRMSLSSPYLKQNPGEIPSNDQCSFEHSDQLGMHNTSECHEAVTCNVSEQLHSVKNGSEMEADTDVITSLINSEDSDLFRQHFGSLSTTHKIERKKSSVKRRYSARYVVQRDYVGDCKKLFGTPVRDSAGKTLNHQEEAATCVTQEDPVFHILEEQKMDLKNSDQSLLSPSCTFSQSKLIKCPGPGSPIKINLTKGTDQKECTSEGSNVQERIIKCKEALLSLNAAAENAVHLFSDLGTMDSSEEFLGGTETELYDEAAKLLPSIAEKVNTVARLVQGRNNDSCGNRLDLSGFEPFLGTLAESLSLKVVEMLRKNLNSN</sequence>
<name>A0A8J4R4G7_9ROSI</name>
<evidence type="ECO:0000313" key="4">
    <source>
        <dbReference type="Proteomes" id="UP000737018"/>
    </source>
</evidence>
<dbReference type="PROSITE" id="PS50082">
    <property type="entry name" value="WD_REPEATS_2"/>
    <property type="match status" value="2"/>
</dbReference>
<dbReference type="OrthoDB" id="6154712at2759"/>
<dbReference type="SUPFAM" id="SSF50978">
    <property type="entry name" value="WD40 repeat-like"/>
    <property type="match status" value="2"/>
</dbReference>
<dbReference type="SMART" id="SM00320">
    <property type="entry name" value="WD40"/>
    <property type="match status" value="11"/>
</dbReference>
<dbReference type="AlphaFoldDB" id="A0A8J4R4G7"/>
<evidence type="ECO:0000313" key="3">
    <source>
        <dbReference type="EMBL" id="KAF3956341.1"/>
    </source>
</evidence>
<dbReference type="InterPro" id="IPR001680">
    <property type="entry name" value="WD40_rpt"/>
</dbReference>
<dbReference type="EMBL" id="JRKL02003118">
    <property type="protein sequence ID" value="KAF3956341.1"/>
    <property type="molecule type" value="Genomic_DNA"/>
</dbReference>
<reference evidence="3" key="1">
    <citation type="submission" date="2020-03" db="EMBL/GenBank/DDBJ databases">
        <title>Castanea mollissima Vanexum genome sequencing.</title>
        <authorList>
            <person name="Staton M."/>
        </authorList>
    </citation>
    <scope>NUCLEOTIDE SEQUENCE</scope>
    <source>
        <tissue evidence="3">Leaf</tissue>
    </source>
</reference>
<dbReference type="InterPro" id="IPR015943">
    <property type="entry name" value="WD40/YVTN_repeat-like_dom_sf"/>
</dbReference>
<evidence type="ECO:0008006" key="5">
    <source>
        <dbReference type="Google" id="ProtNLM"/>
    </source>
</evidence>
<keyword evidence="1" id="KW-0853">WD repeat</keyword>
<feature type="region of interest" description="Disordered" evidence="2">
    <location>
        <begin position="862"/>
        <end position="895"/>
    </location>
</feature>
<accession>A0A8J4R4G7</accession>